<feature type="transmembrane region" description="Helical" evidence="12">
    <location>
        <begin position="245"/>
        <end position="264"/>
    </location>
</feature>
<dbReference type="GO" id="GO:0016746">
    <property type="term" value="F:acyltransferase activity"/>
    <property type="evidence" value="ECO:0007669"/>
    <property type="project" value="UniProtKB-KW"/>
</dbReference>
<keyword evidence="7 11" id="KW-0016">Alginate biosynthesis</keyword>
<evidence type="ECO:0000256" key="2">
    <source>
        <dbReference type="ARBA" id="ARBA00005182"/>
    </source>
</evidence>
<organism evidence="13 14">
    <name type="scientific">Rheinheimera salexigens</name>
    <dbReference type="NCBI Taxonomy" id="1628148"/>
    <lineage>
        <taxon>Bacteria</taxon>
        <taxon>Pseudomonadati</taxon>
        <taxon>Pseudomonadota</taxon>
        <taxon>Gammaproteobacteria</taxon>
        <taxon>Chromatiales</taxon>
        <taxon>Chromatiaceae</taxon>
        <taxon>Rheinheimera</taxon>
    </lineage>
</organism>
<keyword evidence="5 11" id="KW-0808">Transferase</keyword>
<evidence type="ECO:0000256" key="6">
    <source>
        <dbReference type="ARBA" id="ARBA00022692"/>
    </source>
</evidence>
<feature type="transmembrane region" description="Helical" evidence="12">
    <location>
        <begin position="115"/>
        <end position="133"/>
    </location>
</feature>
<dbReference type="Pfam" id="PF03062">
    <property type="entry name" value="MBOAT"/>
    <property type="match status" value="1"/>
</dbReference>
<keyword evidence="10 11" id="KW-0012">Acyltransferase</keyword>
<dbReference type="OrthoDB" id="139172at2"/>
<evidence type="ECO:0000256" key="10">
    <source>
        <dbReference type="ARBA" id="ARBA00023315"/>
    </source>
</evidence>
<dbReference type="GO" id="GO:0042121">
    <property type="term" value="P:alginic acid biosynthetic process"/>
    <property type="evidence" value="ECO:0007669"/>
    <property type="project" value="UniProtKB-UniRule"/>
</dbReference>
<dbReference type="RefSeq" id="WP_070049558.1">
    <property type="nucleotide sequence ID" value="NZ_CBCSDO010000007.1"/>
</dbReference>
<feature type="transmembrane region" description="Helical" evidence="12">
    <location>
        <begin position="77"/>
        <end position="95"/>
    </location>
</feature>
<evidence type="ECO:0000256" key="7">
    <source>
        <dbReference type="ARBA" id="ARBA00022841"/>
    </source>
</evidence>
<gene>
    <name evidence="13" type="ORF">BI198_10740</name>
</gene>
<feature type="transmembrane region" description="Helical" evidence="12">
    <location>
        <begin position="184"/>
        <end position="208"/>
    </location>
</feature>
<dbReference type="PIRSF" id="PIRSF500217">
    <property type="entry name" value="AlgI"/>
    <property type="match status" value="1"/>
</dbReference>
<dbReference type="UniPathway" id="UPA00286"/>
<dbReference type="InterPro" id="IPR024194">
    <property type="entry name" value="Ac/AlaTfrase_AlgI/DltB"/>
</dbReference>
<keyword evidence="4 11" id="KW-1003">Cell membrane</keyword>
<comment type="caution">
    <text evidence="13">The sequence shown here is derived from an EMBL/GenBank/DDBJ whole genome shotgun (WGS) entry which is preliminary data.</text>
</comment>
<evidence type="ECO:0000256" key="4">
    <source>
        <dbReference type="ARBA" id="ARBA00022475"/>
    </source>
</evidence>
<feature type="transmembrane region" description="Helical" evidence="12">
    <location>
        <begin position="30"/>
        <end position="47"/>
    </location>
</feature>
<keyword evidence="6 11" id="KW-0812">Transmembrane</keyword>
<dbReference type="GO" id="GO:0005886">
    <property type="term" value="C:plasma membrane"/>
    <property type="evidence" value="ECO:0007669"/>
    <property type="project" value="UniProtKB-SubCell"/>
</dbReference>
<evidence type="ECO:0000256" key="3">
    <source>
        <dbReference type="ARBA" id="ARBA00010323"/>
    </source>
</evidence>
<keyword evidence="8 12" id="KW-1133">Transmembrane helix</keyword>
<evidence type="ECO:0000256" key="1">
    <source>
        <dbReference type="ARBA" id="ARBA00004651"/>
    </source>
</evidence>
<dbReference type="PANTHER" id="PTHR13285:SF23">
    <property type="entry name" value="TEICHOIC ACID D-ALANYLTRANSFERASE"/>
    <property type="match status" value="1"/>
</dbReference>
<feature type="transmembrane region" description="Helical" evidence="12">
    <location>
        <begin position="53"/>
        <end position="70"/>
    </location>
</feature>
<dbReference type="PANTHER" id="PTHR13285">
    <property type="entry name" value="ACYLTRANSFERASE"/>
    <property type="match status" value="1"/>
</dbReference>
<dbReference type="Proteomes" id="UP000242258">
    <property type="component" value="Unassembled WGS sequence"/>
</dbReference>
<feature type="transmembrane region" description="Helical" evidence="12">
    <location>
        <begin position="477"/>
        <end position="499"/>
    </location>
</feature>
<feature type="transmembrane region" description="Helical" evidence="12">
    <location>
        <begin position="436"/>
        <end position="457"/>
    </location>
</feature>
<dbReference type="InterPro" id="IPR004299">
    <property type="entry name" value="MBOAT_fam"/>
</dbReference>
<feature type="transmembrane region" description="Helical" evidence="12">
    <location>
        <begin position="220"/>
        <end position="239"/>
    </location>
</feature>
<keyword evidence="11" id="KW-0997">Cell inner membrane</keyword>
<feature type="transmembrane region" description="Helical" evidence="12">
    <location>
        <begin position="6"/>
        <end position="23"/>
    </location>
</feature>
<dbReference type="STRING" id="1628148.BI198_10740"/>
<comment type="similarity">
    <text evidence="3 11">Belongs to the membrane-bound acyltransferase family.</text>
</comment>
<sequence length="509" mass="58466">MLFNSAEFLFLFLPLTLILYHLLRTHLSVKSGLFLLIIASLFFYAWWKPVYLLLLGASVICNFYIAKAIYLYRKTWLITVGVSLNLMTIGYYKYSAFFVNNIAAFTGYEWQLEQVLLPLAISFFTFQQIAYLVDVHRHQVIEHSFSNYLLFVCFFPQLIAGPIVHHSEMMPQFRQRLQLSARHFAVGFSIFTIGLFKKTVLADGIAVYANPIFNQADSGITLDFFTAWGGAFAYTFQLYFDFSGYSDMAIGLALLFGIALPLNFNSPYKALNIVDFWRRWHITLSRFLRDYLYISLGGNRLGFVRRYSNLIITMVLGGLWHGAGWNFLIWGALHGSYLVVNNSYSHFHNKYLSFIKERWFKPVAWFITFLAVVVGWVFFRAQSIDGALNMLTAMAALQGISLPAGLMTQLEFLTPIFEQLHVTSSLGGGLVFVKTWFWIIALMALSLLAPNVLQLFYNQLPEQTRKNVKNANCTIQWQATTIWALFISVLFILAISTLGRVSEFLYFNF</sequence>
<dbReference type="InterPro" id="IPR051085">
    <property type="entry name" value="MB_O-acyltransferase"/>
</dbReference>
<evidence type="ECO:0000313" key="14">
    <source>
        <dbReference type="Proteomes" id="UP000242258"/>
    </source>
</evidence>
<evidence type="ECO:0000256" key="8">
    <source>
        <dbReference type="ARBA" id="ARBA00022989"/>
    </source>
</evidence>
<feature type="transmembrane region" description="Helical" evidence="12">
    <location>
        <begin position="359"/>
        <end position="379"/>
    </location>
</feature>
<keyword evidence="14" id="KW-1185">Reference proteome</keyword>
<comment type="pathway">
    <text evidence="2 11">Glycan biosynthesis; alginate biosynthesis.</text>
</comment>
<feature type="transmembrane region" description="Helical" evidence="12">
    <location>
        <begin position="310"/>
        <end position="333"/>
    </location>
</feature>
<dbReference type="AlphaFoldDB" id="A0A1E7Q740"/>
<comment type="subcellular location">
    <subcellularLocation>
        <location evidence="11">Cell inner membrane</location>
    </subcellularLocation>
    <subcellularLocation>
        <location evidence="1">Cell membrane</location>
        <topology evidence="1">Multi-pass membrane protein</topology>
    </subcellularLocation>
</comment>
<feature type="transmembrane region" description="Helical" evidence="12">
    <location>
        <begin position="391"/>
        <end position="416"/>
    </location>
</feature>
<dbReference type="EC" id="2.3.1.-" evidence="11"/>
<feature type="transmembrane region" description="Helical" evidence="12">
    <location>
        <begin position="145"/>
        <end position="164"/>
    </location>
</feature>
<evidence type="ECO:0000256" key="9">
    <source>
        <dbReference type="ARBA" id="ARBA00023136"/>
    </source>
</evidence>
<evidence type="ECO:0000256" key="12">
    <source>
        <dbReference type="SAM" id="Phobius"/>
    </source>
</evidence>
<keyword evidence="9 11" id="KW-0472">Membrane</keyword>
<protein>
    <recommendedName>
        <fullName evidence="11">Probable alginate O-acetylase</fullName>
        <ecNumber evidence="11">2.3.1.-</ecNumber>
    </recommendedName>
</protein>
<dbReference type="InterPro" id="IPR028362">
    <property type="entry name" value="AlgI"/>
</dbReference>
<dbReference type="EMBL" id="MKEK01000001">
    <property type="protein sequence ID" value="OEY69989.1"/>
    <property type="molecule type" value="Genomic_DNA"/>
</dbReference>
<accession>A0A1E7Q740</accession>
<dbReference type="PIRSF" id="PIRSF016636">
    <property type="entry name" value="AlgI_DltB"/>
    <property type="match status" value="1"/>
</dbReference>
<name>A0A1E7Q740_9GAMM</name>
<evidence type="ECO:0000256" key="11">
    <source>
        <dbReference type="PIRNR" id="PIRNR016636"/>
    </source>
</evidence>
<proteinExistence type="inferred from homology"/>
<evidence type="ECO:0000256" key="5">
    <source>
        <dbReference type="ARBA" id="ARBA00022679"/>
    </source>
</evidence>
<evidence type="ECO:0000313" key="13">
    <source>
        <dbReference type="EMBL" id="OEY69989.1"/>
    </source>
</evidence>
<reference evidence="14" key="1">
    <citation type="submission" date="2016-09" db="EMBL/GenBank/DDBJ databases">
        <authorList>
            <person name="Wan X."/>
            <person name="Hou S."/>
        </authorList>
    </citation>
    <scope>NUCLEOTIDE SEQUENCE [LARGE SCALE GENOMIC DNA]</scope>
    <source>
        <strain evidence="14">KH87</strain>
    </source>
</reference>